<dbReference type="PROSITE" id="PS51257">
    <property type="entry name" value="PROKAR_LIPOPROTEIN"/>
    <property type="match status" value="1"/>
</dbReference>
<feature type="domain" description="POTRA" evidence="7">
    <location>
        <begin position="47"/>
        <end position="144"/>
    </location>
</feature>
<name>A0A940DLG3_9BACT</name>
<dbReference type="AlphaFoldDB" id="A0A940DLG3"/>
<keyword evidence="5" id="KW-0998">Cell outer membrane</keyword>
<evidence type="ECO:0000256" key="2">
    <source>
        <dbReference type="ARBA" id="ARBA00022692"/>
    </source>
</evidence>
<dbReference type="Pfam" id="PF07244">
    <property type="entry name" value="POTRA"/>
    <property type="match status" value="1"/>
</dbReference>
<reference evidence="8" key="2">
    <citation type="journal article" date="2021" name="PeerJ">
        <title>Extensive microbial diversity within the chicken gut microbiome revealed by metagenomics and culture.</title>
        <authorList>
            <person name="Gilroy R."/>
            <person name="Ravi A."/>
            <person name="Getino M."/>
            <person name="Pursley I."/>
            <person name="Horton D.L."/>
            <person name="Alikhan N.F."/>
            <person name="Baker D."/>
            <person name="Gharbi K."/>
            <person name="Hall N."/>
            <person name="Watson M."/>
            <person name="Adriaenssens E.M."/>
            <person name="Foster-Nyarko E."/>
            <person name="Jarju S."/>
            <person name="Secka A."/>
            <person name="Antonio M."/>
            <person name="Oren A."/>
            <person name="Chaudhuri R.R."/>
            <person name="La Ragione R."/>
            <person name="Hildebrand F."/>
            <person name="Pallen M.J."/>
        </authorList>
    </citation>
    <scope>NUCLEOTIDE SEQUENCE</scope>
    <source>
        <strain evidence="8">3924</strain>
    </source>
</reference>
<evidence type="ECO:0000313" key="8">
    <source>
        <dbReference type="EMBL" id="MBO8440122.1"/>
    </source>
</evidence>
<dbReference type="Gene3D" id="2.40.160.50">
    <property type="entry name" value="membrane protein fhac: a member of the omp85/tpsb transporter family"/>
    <property type="match status" value="1"/>
</dbReference>
<dbReference type="Proteomes" id="UP000712007">
    <property type="component" value="Unassembled WGS sequence"/>
</dbReference>
<evidence type="ECO:0000256" key="1">
    <source>
        <dbReference type="ARBA" id="ARBA00004370"/>
    </source>
</evidence>
<dbReference type="GO" id="GO:0019867">
    <property type="term" value="C:outer membrane"/>
    <property type="evidence" value="ECO:0007669"/>
    <property type="project" value="InterPro"/>
</dbReference>
<dbReference type="InterPro" id="IPR000184">
    <property type="entry name" value="Bac_surfAg_D15"/>
</dbReference>
<keyword evidence="3" id="KW-0732">Signal</keyword>
<keyword evidence="4" id="KW-0472">Membrane</keyword>
<evidence type="ECO:0000259" key="7">
    <source>
        <dbReference type="Pfam" id="PF07244"/>
    </source>
</evidence>
<evidence type="ECO:0000259" key="6">
    <source>
        <dbReference type="Pfam" id="PF01103"/>
    </source>
</evidence>
<dbReference type="PANTHER" id="PTHR12815">
    <property type="entry name" value="SORTING AND ASSEMBLY MACHINERY SAMM50 PROTEIN FAMILY MEMBER"/>
    <property type="match status" value="1"/>
</dbReference>
<feature type="domain" description="Bacterial surface antigen (D15)" evidence="6">
    <location>
        <begin position="430"/>
        <end position="736"/>
    </location>
</feature>
<keyword evidence="2" id="KW-0812">Transmembrane</keyword>
<protein>
    <submittedName>
        <fullName evidence="8">BamA/TamA family outer membrane protein</fullName>
    </submittedName>
</protein>
<evidence type="ECO:0000256" key="4">
    <source>
        <dbReference type="ARBA" id="ARBA00023136"/>
    </source>
</evidence>
<reference evidence="8" key="1">
    <citation type="submission" date="2020-10" db="EMBL/GenBank/DDBJ databases">
        <authorList>
            <person name="Gilroy R."/>
        </authorList>
    </citation>
    <scope>NUCLEOTIDE SEQUENCE</scope>
    <source>
        <strain evidence="8">3924</strain>
    </source>
</reference>
<sequence length="761" mass="87455">MTAGGRGHILMLCMALLMLTGCSVTKYVPDGQYLLNKVKIKSDIRDITPEYLNDYLQQTPNSTFIGIFRPELGFYNLSGEDSTKWVNRWLRRIGEAPVIYDERSTEYSKEEIEKVLFNRGYIDADVDVTTDFKKKKATVTYTVKGNEPYRVNNFIVSIPNDSARLYISRFQNENSPQKGDLFDVDKLDAERDRIARTLRNHGYYNFRKELLLYAIDSTVGNHLMDIELALQPQYLENDSALDIIFSPKYIRDIKILSLRDGRLNTRDASRIYDTVRMEGFSVISERGYRTFRPGSLISKTYIRPNTLYNERHIERTYAQLNSLQAVKYVNISFRERPDGDLDALIVVSQDKPHTVSTELEGTYSGGDLGIGLGVGYTNNNIFRGAETLKVGVDGGYEAMGDLSEVYYSSEIGGEASIRFPSLLIPFTSTEYKRRVVGNTEVGVSVNFQQRPEYKRNIANASFKYDWRWKGMNFTYNLVDISYIFLPWISDEFRDKYLQPSSSIRFSYENQFIMRMGLGITYTTQRNNRPNSSYFTARASVRSAGNLLYGISNLIGQKKNEDGIYEIFNTQYSQYVKGDFDVSYNICMSDVSRLVLHAGVGVGFPYGNATIMPFEERYYSGGANSVRGWGVRTLGPGSFKNREGYIDFMRQSGDIKLDLNVEGRFKLFWKLEGALFFDAGNIWTIRDYEDQPGGYFRFNEFYKQIACSYGFGLRLDFSFFVIRLDMGIKLYDPSYASSADRWRTEPTWRDDVALHFAVGYPF</sequence>
<evidence type="ECO:0000256" key="5">
    <source>
        <dbReference type="ARBA" id="ARBA00023237"/>
    </source>
</evidence>
<dbReference type="Pfam" id="PF01103">
    <property type="entry name" value="Omp85"/>
    <property type="match status" value="1"/>
</dbReference>
<comment type="caution">
    <text evidence="8">The sequence shown here is derived from an EMBL/GenBank/DDBJ whole genome shotgun (WGS) entry which is preliminary data.</text>
</comment>
<dbReference type="PANTHER" id="PTHR12815:SF47">
    <property type="entry name" value="TRANSLOCATION AND ASSEMBLY MODULE SUBUNIT TAMA"/>
    <property type="match status" value="1"/>
</dbReference>
<comment type="subcellular location">
    <subcellularLocation>
        <location evidence="1">Membrane</location>
    </subcellularLocation>
</comment>
<evidence type="ECO:0000256" key="3">
    <source>
        <dbReference type="ARBA" id="ARBA00022729"/>
    </source>
</evidence>
<dbReference type="InterPro" id="IPR039910">
    <property type="entry name" value="D15-like"/>
</dbReference>
<dbReference type="InterPro" id="IPR010827">
    <property type="entry name" value="BamA/TamA_POTRA"/>
</dbReference>
<evidence type="ECO:0000313" key="9">
    <source>
        <dbReference type="Proteomes" id="UP000712007"/>
    </source>
</evidence>
<proteinExistence type="predicted"/>
<accession>A0A940DLG3</accession>
<gene>
    <name evidence="8" type="ORF">IAC51_05665</name>
</gene>
<dbReference type="EMBL" id="JADIMV010000099">
    <property type="protein sequence ID" value="MBO8440122.1"/>
    <property type="molecule type" value="Genomic_DNA"/>
</dbReference>
<organism evidence="8 9">
    <name type="scientific">Candidatus Aphodosoma intestinipullorum</name>
    <dbReference type="NCBI Taxonomy" id="2840674"/>
    <lineage>
        <taxon>Bacteria</taxon>
        <taxon>Pseudomonadati</taxon>
        <taxon>Bacteroidota</taxon>
        <taxon>Bacteroidia</taxon>
        <taxon>Bacteroidales</taxon>
        <taxon>Candidatus Aphodosoma</taxon>
    </lineage>
</organism>